<dbReference type="Gene3D" id="2.70.50.60">
    <property type="entry name" value="abc- transporter (atp binding component) like domain"/>
    <property type="match status" value="1"/>
</dbReference>
<dbReference type="InterPro" id="IPR017871">
    <property type="entry name" value="ABC_transporter-like_CS"/>
</dbReference>
<dbReference type="EMBL" id="LLXU01000074">
    <property type="protein sequence ID" value="KRG43616.1"/>
    <property type="molecule type" value="Genomic_DNA"/>
</dbReference>
<dbReference type="PROSITE" id="PS50893">
    <property type="entry name" value="ABC_TRANSPORTER_2"/>
    <property type="match status" value="1"/>
</dbReference>
<evidence type="ECO:0000256" key="2">
    <source>
        <dbReference type="ARBA" id="ARBA00022448"/>
    </source>
</evidence>
<evidence type="ECO:0000256" key="1">
    <source>
        <dbReference type="ARBA" id="ARBA00005417"/>
    </source>
</evidence>
<dbReference type="GO" id="GO:0016887">
    <property type="term" value="F:ATP hydrolysis activity"/>
    <property type="evidence" value="ECO:0007669"/>
    <property type="project" value="InterPro"/>
</dbReference>
<dbReference type="InterPro" id="IPR050683">
    <property type="entry name" value="Bact_Polysacc_Export_ATP-bd"/>
</dbReference>
<accession>A0A0R0AEZ5</accession>
<dbReference type="CDD" id="cd03220">
    <property type="entry name" value="ABC_KpsT_Wzt"/>
    <property type="match status" value="1"/>
</dbReference>
<dbReference type="SUPFAM" id="SSF52540">
    <property type="entry name" value="P-loop containing nucleoside triphosphate hydrolases"/>
    <property type="match status" value="1"/>
</dbReference>
<keyword evidence="3" id="KW-0547">Nucleotide-binding</keyword>
<proteinExistence type="inferred from homology"/>
<evidence type="ECO:0000256" key="4">
    <source>
        <dbReference type="ARBA" id="ARBA00022840"/>
    </source>
</evidence>
<comment type="caution">
    <text evidence="6">The sequence shown here is derived from an EMBL/GenBank/DDBJ whole genome shotgun (WGS) entry which is preliminary data.</text>
</comment>
<dbReference type="GO" id="GO:0016020">
    <property type="term" value="C:membrane"/>
    <property type="evidence" value="ECO:0007669"/>
    <property type="project" value="InterPro"/>
</dbReference>
<evidence type="ECO:0000256" key="3">
    <source>
        <dbReference type="ARBA" id="ARBA00022741"/>
    </source>
</evidence>
<keyword evidence="7" id="KW-1185">Reference proteome</keyword>
<gene>
    <name evidence="6" type="ORF">ARC20_09260</name>
</gene>
<dbReference type="InterPro" id="IPR015860">
    <property type="entry name" value="ABC_transpr_TagH-like"/>
</dbReference>
<dbReference type="InterPro" id="IPR003593">
    <property type="entry name" value="AAA+_ATPase"/>
</dbReference>
<dbReference type="Proteomes" id="UP000051802">
    <property type="component" value="Unassembled WGS sequence"/>
</dbReference>
<feature type="domain" description="ABC transporter" evidence="5">
    <location>
        <begin position="22"/>
        <end position="245"/>
    </location>
</feature>
<dbReference type="RefSeq" id="WP_057646312.1">
    <property type="nucleotide sequence ID" value="NZ_LLXU01000074.1"/>
</dbReference>
<dbReference type="STRING" id="676599.ARC20_09260"/>
<dbReference type="Pfam" id="PF14524">
    <property type="entry name" value="Wzt_C"/>
    <property type="match status" value="1"/>
</dbReference>
<reference evidence="6 7" key="1">
    <citation type="submission" date="2015-10" db="EMBL/GenBank/DDBJ databases">
        <title>Genome sequencing and analysis of members of genus Stenotrophomonas.</title>
        <authorList>
            <person name="Patil P.P."/>
            <person name="Midha S."/>
            <person name="Patil P.B."/>
        </authorList>
    </citation>
    <scope>NUCLEOTIDE SEQUENCE [LARGE SCALE GENOMIC DNA]</scope>
    <source>
        <strain evidence="6 7">JCM 16536</strain>
    </source>
</reference>
<dbReference type="SMART" id="SM00382">
    <property type="entry name" value="AAA"/>
    <property type="match status" value="1"/>
</dbReference>
<dbReference type="InterPro" id="IPR003439">
    <property type="entry name" value="ABC_transporter-like_ATP-bd"/>
</dbReference>
<dbReference type="PANTHER" id="PTHR46743">
    <property type="entry name" value="TEICHOIC ACIDS EXPORT ATP-BINDING PROTEIN TAGH"/>
    <property type="match status" value="1"/>
</dbReference>
<dbReference type="Gene3D" id="3.40.50.300">
    <property type="entry name" value="P-loop containing nucleotide triphosphate hydrolases"/>
    <property type="match status" value="1"/>
</dbReference>
<dbReference type="AlphaFoldDB" id="A0A0R0AEZ5"/>
<sequence length="414" mass="45456">MSGRVIVQGVGKAYTQWRSEWQRFARWFGANPRPLVEHWVLRDVSFEVAPGEAVGIIGQNGAGKSTLLKLITGTARPTEGHVALTGRVAAILELGMGFNPELTGRENVRHAAGLLGYTQEETERILPEVERFAEIGEYFDEPVRSYSSGMQVRVAFSIATATRPDVLIVDEALSVGDAYFVHKCFQRIRQFRTAGTTLLFVSHDPTAVQALCDRAILLVGGRKLLDGDPREVFDYYNALIAEKENSKLLVEKTADGAAKTESGTREAEVERVSLLDKTGAPVEYIGVGEPVELEVLVRVNEPVERLVFGYMIRDRLGQPVFGTNTHHTEQVCENLPAGALMRFRAAFQMSLGPGSYSISVALSSTETHLVRNYHWRDLALVFQVANVGLDAFIGTAWLPPVIVVESAEAGTALN</sequence>
<evidence type="ECO:0000313" key="7">
    <source>
        <dbReference type="Proteomes" id="UP000051802"/>
    </source>
</evidence>
<dbReference type="GO" id="GO:0140359">
    <property type="term" value="F:ABC-type transporter activity"/>
    <property type="evidence" value="ECO:0007669"/>
    <property type="project" value="InterPro"/>
</dbReference>
<dbReference type="PROSITE" id="PS00211">
    <property type="entry name" value="ABC_TRANSPORTER_1"/>
    <property type="match status" value="1"/>
</dbReference>
<dbReference type="Pfam" id="PF00005">
    <property type="entry name" value="ABC_tran"/>
    <property type="match status" value="1"/>
</dbReference>
<keyword evidence="4 6" id="KW-0067">ATP-binding</keyword>
<evidence type="ECO:0000313" key="6">
    <source>
        <dbReference type="EMBL" id="KRG43616.1"/>
    </source>
</evidence>
<dbReference type="GO" id="GO:0005524">
    <property type="term" value="F:ATP binding"/>
    <property type="evidence" value="ECO:0007669"/>
    <property type="project" value="UniProtKB-KW"/>
</dbReference>
<dbReference type="OrthoDB" id="9778870at2"/>
<protein>
    <submittedName>
        <fullName evidence="6">Sugar ABC transporter ATP-binding protein</fullName>
    </submittedName>
</protein>
<dbReference type="InterPro" id="IPR027417">
    <property type="entry name" value="P-loop_NTPase"/>
</dbReference>
<dbReference type="CDD" id="cd10147">
    <property type="entry name" value="Wzt_C-like"/>
    <property type="match status" value="1"/>
</dbReference>
<comment type="similarity">
    <text evidence="1">Belongs to the ABC transporter superfamily.</text>
</comment>
<organism evidence="6 7">
    <name type="scientific">Stenotrophomonas panacihumi</name>
    <dbReference type="NCBI Taxonomy" id="676599"/>
    <lineage>
        <taxon>Bacteria</taxon>
        <taxon>Pseudomonadati</taxon>
        <taxon>Pseudomonadota</taxon>
        <taxon>Gammaproteobacteria</taxon>
        <taxon>Lysobacterales</taxon>
        <taxon>Lysobacteraceae</taxon>
        <taxon>Stenotrophomonas</taxon>
    </lineage>
</organism>
<dbReference type="PANTHER" id="PTHR46743:SF2">
    <property type="entry name" value="TEICHOIC ACIDS EXPORT ATP-BINDING PROTEIN TAGH"/>
    <property type="match status" value="1"/>
</dbReference>
<keyword evidence="2" id="KW-0813">Transport</keyword>
<dbReference type="InterPro" id="IPR029439">
    <property type="entry name" value="Wzt_C"/>
</dbReference>
<evidence type="ECO:0000259" key="5">
    <source>
        <dbReference type="PROSITE" id="PS50893"/>
    </source>
</evidence>
<name>A0A0R0AEZ5_9GAMM</name>